<dbReference type="RefSeq" id="YP_009152930.1">
    <property type="nucleotide sequence ID" value="NC_027395.1"/>
</dbReference>
<reference evidence="1 2" key="1">
    <citation type="journal article" date="2014" name="PLoS ONE">
        <title>Genomic, Proteomic, Morphological, and Phylogenetic Analyses of vB_EcoP_SU10, a Podoviridae Phage with C3 Morphology.</title>
        <authorList>
            <person name="Mirzaei M.K."/>
            <person name="Eriksson H."/>
            <person name="Kasuga K."/>
            <person name="Haggard-Ljungquist E."/>
            <person name="Nilsson A.S."/>
        </authorList>
    </citation>
    <scope>NUCLEOTIDE SEQUENCE [LARGE SCALE GENOMIC DNA]</scope>
</reference>
<dbReference type="EMBL" id="KM044272">
    <property type="protein sequence ID" value="AIF71831.1"/>
    <property type="molecule type" value="Genomic_DNA"/>
</dbReference>
<evidence type="ECO:0000313" key="1">
    <source>
        <dbReference type="EMBL" id="AIF71831.1"/>
    </source>
</evidence>
<keyword evidence="2" id="KW-1185">Reference proteome</keyword>
<dbReference type="Proteomes" id="UP000031602">
    <property type="component" value="Segment"/>
</dbReference>
<evidence type="ECO:0000313" key="2">
    <source>
        <dbReference type="Proteomes" id="UP000031602"/>
    </source>
</evidence>
<sequence>MKHERLSKAIDSVWDAGCVIYREHHSYGQTRILILNPFCEQLGLEVFVTGATDQQCAYIENIMKDWKGI</sequence>
<accession>A0A0B4N0Y0</accession>
<protein>
    <submittedName>
        <fullName evidence="1">Uncharacterized protein</fullName>
    </submittedName>
</protein>
<dbReference type="OrthoDB" id="27337at10239"/>
<name>A0A0B4N0Y0_9CAUD</name>
<dbReference type="GeneID" id="24725280"/>
<dbReference type="KEGG" id="vg:24725280"/>
<proteinExistence type="predicted"/>
<organism evidence="1 2">
    <name type="scientific">Escherichia phage vB_EcoP_SU10</name>
    <dbReference type="NCBI Taxonomy" id="1519788"/>
    <lineage>
        <taxon>Viruses</taxon>
        <taxon>Duplodnaviria</taxon>
        <taxon>Heunggongvirae</taxon>
        <taxon>Uroviricota</taxon>
        <taxon>Caudoviricetes</taxon>
        <taxon>Mktvariviridae</taxon>
        <taxon>Gordonclarkvirinae</taxon>
        <taxon>Kuravirus</taxon>
        <taxon>Kuravirus CHD5UKE1</taxon>
        <taxon>Kuravirus SU10</taxon>
    </lineage>
</organism>
<gene>
    <name evidence="1" type="ORF">SU10_079</name>
</gene>